<protein>
    <submittedName>
        <fullName evidence="1">Uncharacterized protein</fullName>
    </submittedName>
</protein>
<keyword evidence="2" id="KW-1185">Reference proteome</keyword>
<name>A0ABD3PK67_9STRA</name>
<evidence type="ECO:0000313" key="2">
    <source>
        <dbReference type="Proteomes" id="UP001530400"/>
    </source>
</evidence>
<dbReference type="Proteomes" id="UP001530400">
    <property type="component" value="Unassembled WGS sequence"/>
</dbReference>
<gene>
    <name evidence="1" type="ORF">ACHAWO_006139</name>
</gene>
<dbReference type="PROSITE" id="PS51257">
    <property type="entry name" value="PROKAR_LIPOPROTEIN"/>
    <property type="match status" value="1"/>
</dbReference>
<dbReference type="EMBL" id="JALLPJ020000599">
    <property type="protein sequence ID" value="KAL3787741.1"/>
    <property type="molecule type" value="Genomic_DNA"/>
</dbReference>
<dbReference type="AlphaFoldDB" id="A0ABD3PK67"/>
<comment type="caution">
    <text evidence="1">The sequence shown here is derived from an EMBL/GenBank/DDBJ whole genome shotgun (WGS) entry which is preliminary data.</text>
</comment>
<sequence>MMQIPDKYKLFLLAILLTSCSLTYFLPNTSRNLYTIKQMSPPIDRYCHSIQQKLKGCKKDDTSLECREKQADLVDCRDAILSAYEEINIRCLGYSVEVQLCASDCLGGSSEDSEDENESGCSCGEKADRLKNCERGFVAKEVKAYGLQDVVNVD</sequence>
<proteinExistence type="predicted"/>
<accession>A0ABD3PK67</accession>
<reference evidence="1 2" key="1">
    <citation type="submission" date="2024-10" db="EMBL/GenBank/DDBJ databases">
        <title>Updated reference genomes for cyclostephanoid diatoms.</title>
        <authorList>
            <person name="Roberts W.R."/>
            <person name="Alverson A.J."/>
        </authorList>
    </citation>
    <scope>NUCLEOTIDE SEQUENCE [LARGE SCALE GENOMIC DNA]</scope>
    <source>
        <strain evidence="1 2">AJA010-31</strain>
    </source>
</reference>
<evidence type="ECO:0000313" key="1">
    <source>
        <dbReference type="EMBL" id="KAL3787741.1"/>
    </source>
</evidence>
<organism evidence="1 2">
    <name type="scientific">Cyclotella atomus</name>
    <dbReference type="NCBI Taxonomy" id="382360"/>
    <lineage>
        <taxon>Eukaryota</taxon>
        <taxon>Sar</taxon>
        <taxon>Stramenopiles</taxon>
        <taxon>Ochrophyta</taxon>
        <taxon>Bacillariophyta</taxon>
        <taxon>Coscinodiscophyceae</taxon>
        <taxon>Thalassiosirophycidae</taxon>
        <taxon>Stephanodiscales</taxon>
        <taxon>Stephanodiscaceae</taxon>
        <taxon>Cyclotella</taxon>
    </lineage>
</organism>